<evidence type="ECO:0000256" key="13">
    <source>
        <dbReference type="ARBA" id="ARBA00043199"/>
    </source>
</evidence>
<dbReference type="PANTHER" id="PTHR43477">
    <property type="entry name" value="DIHYDROANTICAPSIN 7-DEHYDROGENASE"/>
    <property type="match status" value="1"/>
</dbReference>
<protein>
    <recommendedName>
        <fullName evidence="8">Dehydrogenase/reductase SDR family member 6</fullName>
        <ecNumber evidence="6">1.1.1.104</ecNumber>
        <ecNumber evidence="7">1.1.1.30</ecNumber>
    </recommendedName>
    <alternativeName>
        <fullName evidence="12">(R)-beta-hydroxybutyrate dehydrogenase</fullName>
    </alternativeName>
    <alternativeName>
        <fullName evidence="10">3-hydroxybutyrate dehydrogenase type 2</fullName>
    </alternativeName>
    <alternativeName>
        <fullName evidence="13">4-oxo-L-proline reductase</fullName>
    </alternativeName>
    <alternativeName>
        <fullName evidence="11">Oxidoreductase UCPA</fullName>
    </alternativeName>
    <alternativeName>
        <fullName evidence="9">Short chain dehydrogenase/reductase family 15C member 1</fullName>
    </alternativeName>
</protein>
<comment type="pathway">
    <text evidence="5">Amino-acid metabolism.</text>
</comment>
<dbReference type="Proteomes" id="UP000001593">
    <property type="component" value="Unassembled WGS sequence"/>
</dbReference>
<name>A7RYX9_NEMVE</name>
<dbReference type="SUPFAM" id="SSF51735">
    <property type="entry name" value="NAD(P)-binding Rossmann-fold domains"/>
    <property type="match status" value="1"/>
</dbReference>
<dbReference type="EC" id="1.1.1.30" evidence="7"/>
<keyword evidence="3" id="KW-0560">Oxidoreductase</keyword>
<dbReference type="GO" id="GO:0003858">
    <property type="term" value="F:3-hydroxybutyrate dehydrogenase activity"/>
    <property type="evidence" value="ECO:0007669"/>
    <property type="project" value="UniProtKB-EC"/>
</dbReference>
<evidence type="ECO:0000313" key="15">
    <source>
        <dbReference type="EMBL" id="EDO43266.1"/>
    </source>
</evidence>
<dbReference type="InterPro" id="IPR036291">
    <property type="entry name" value="NAD(P)-bd_dom_sf"/>
</dbReference>
<accession>A7RYX9</accession>
<evidence type="ECO:0000256" key="4">
    <source>
        <dbReference type="ARBA" id="ARBA00023027"/>
    </source>
</evidence>
<evidence type="ECO:0000256" key="11">
    <source>
        <dbReference type="ARBA" id="ARBA00042565"/>
    </source>
</evidence>
<dbReference type="Pfam" id="PF13561">
    <property type="entry name" value="adh_short_C2"/>
    <property type="match status" value="1"/>
</dbReference>
<dbReference type="PRINTS" id="PR00080">
    <property type="entry name" value="SDRFAMILY"/>
</dbReference>
<dbReference type="HOGENOM" id="CLU_010194_1_0_1"/>
<dbReference type="FunFam" id="3.40.50.720:FF:000084">
    <property type="entry name" value="Short-chain dehydrogenase reductase"/>
    <property type="match status" value="1"/>
</dbReference>
<evidence type="ECO:0000256" key="1">
    <source>
        <dbReference type="ARBA" id="ARBA00004924"/>
    </source>
</evidence>
<dbReference type="PROSITE" id="PS00061">
    <property type="entry name" value="ADH_SHORT"/>
    <property type="match status" value="1"/>
</dbReference>
<dbReference type="GO" id="GO:0016617">
    <property type="term" value="F:4-oxoproline reductase activity"/>
    <property type="evidence" value="ECO:0007669"/>
    <property type="project" value="UniProtKB-EC"/>
</dbReference>
<reference evidence="15 16" key="1">
    <citation type="journal article" date="2007" name="Science">
        <title>Sea anemone genome reveals ancestral eumetazoan gene repertoire and genomic organization.</title>
        <authorList>
            <person name="Putnam N.H."/>
            <person name="Srivastava M."/>
            <person name="Hellsten U."/>
            <person name="Dirks B."/>
            <person name="Chapman J."/>
            <person name="Salamov A."/>
            <person name="Terry A."/>
            <person name="Shapiro H."/>
            <person name="Lindquist E."/>
            <person name="Kapitonov V.V."/>
            <person name="Jurka J."/>
            <person name="Genikhovich G."/>
            <person name="Grigoriev I.V."/>
            <person name="Lucas S.M."/>
            <person name="Steele R.E."/>
            <person name="Finnerty J.R."/>
            <person name="Technau U."/>
            <person name="Martindale M.Q."/>
            <person name="Rokhsar D.S."/>
        </authorList>
    </citation>
    <scope>NUCLEOTIDE SEQUENCE [LARGE SCALE GENOMIC DNA]</scope>
    <source>
        <strain evidence="16">CH2 X CH6</strain>
    </source>
</reference>
<feature type="non-terminal residue" evidence="15">
    <location>
        <position position="237"/>
    </location>
</feature>
<organism evidence="15 16">
    <name type="scientific">Nematostella vectensis</name>
    <name type="common">Starlet sea anemone</name>
    <dbReference type="NCBI Taxonomy" id="45351"/>
    <lineage>
        <taxon>Eukaryota</taxon>
        <taxon>Metazoa</taxon>
        <taxon>Cnidaria</taxon>
        <taxon>Anthozoa</taxon>
        <taxon>Hexacorallia</taxon>
        <taxon>Actiniaria</taxon>
        <taxon>Edwardsiidae</taxon>
        <taxon>Nematostella</taxon>
    </lineage>
</organism>
<dbReference type="InterPro" id="IPR002347">
    <property type="entry name" value="SDR_fam"/>
</dbReference>
<dbReference type="Gene3D" id="3.40.50.720">
    <property type="entry name" value="NAD(P)-binding Rossmann-like Domain"/>
    <property type="match status" value="1"/>
</dbReference>
<evidence type="ECO:0000256" key="9">
    <source>
        <dbReference type="ARBA" id="ARBA00041727"/>
    </source>
</evidence>
<dbReference type="PANTHER" id="PTHR43477:SF4">
    <property type="entry name" value="DEHYDROGENASE_REDUCTASE SDR FAMILY MEMBER 6"/>
    <property type="match status" value="1"/>
</dbReference>
<evidence type="ECO:0000256" key="12">
    <source>
        <dbReference type="ARBA" id="ARBA00043083"/>
    </source>
</evidence>
<dbReference type="PRINTS" id="PR00081">
    <property type="entry name" value="GDHRDH"/>
</dbReference>
<dbReference type="GO" id="GO:0005737">
    <property type="term" value="C:cytoplasm"/>
    <property type="evidence" value="ECO:0000318"/>
    <property type="project" value="GO_Central"/>
</dbReference>
<comment type="similarity">
    <text evidence="2">Belongs to the short-chain dehydrogenases/reductases (SDR) family.</text>
</comment>
<dbReference type="EMBL" id="DS469555">
    <property type="protein sequence ID" value="EDO43266.1"/>
    <property type="molecule type" value="Genomic_DNA"/>
</dbReference>
<evidence type="ECO:0000256" key="7">
    <source>
        <dbReference type="ARBA" id="ARBA00038959"/>
    </source>
</evidence>
<dbReference type="InParanoid" id="A7RYX9"/>
<evidence type="ECO:0000256" key="5">
    <source>
        <dbReference type="ARBA" id="ARBA00034698"/>
    </source>
</evidence>
<dbReference type="PhylomeDB" id="A7RYX9"/>
<keyword evidence="4" id="KW-0520">NAD</keyword>
<dbReference type="OMA" id="YMTGTDF"/>
<dbReference type="eggNOG" id="KOG0725">
    <property type="taxonomic scope" value="Eukaryota"/>
</dbReference>
<comment type="catalytic activity">
    <reaction evidence="14">
        <text>(R)-3-hydroxybutanoate + NAD(+) = acetoacetate + NADH + H(+)</text>
        <dbReference type="Rhea" id="RHEA:20521"/>
        <dbReference type="ChEBI" id="CHEBI:10983"/>
        <dbReference type="ChEBI" id="CHEBI:13705"/>
        <dbReference type="ChEBI" id="CHEBI:15378"/>
        <dbReference type="ChEBI" id="CHEBI:57540"/>
        <dbReference type="ChEBI" id="CHEBI:57945"/>
        <dbReference type="EC" id="1.1.1.30"/>
    </reaction>
</comment>
<evidence type="ECO:0000313" key="16">
    <source>
        <dbReference type="Proteomes" id="UP000001593"/>
    </source>
</evidence>
<evidence type="ECO:0000256" key="10">
    <source>
        <dbReference type="ARBA" id="ARBA00042309"/>
    </source>
</evidence>
<evidence type="ECO:0000256" key="2">
    <source>
        <dbReference type="ARBA" id="ARBA00006484"/>
    </source>
</evidence>
<dbReference type="GO" id="GO:0016616">
    <property type="term" value="F:oxidoreductase activity, acting on the CH-OH group of donors, NAD or NADP as acceptor"/>
    <property type="evidence" value="ECO:0000318"/>
    <property type="project" value="GO_Central"/>
</dbReference>
<evidence type="ECO:0000256" key="6">
    <source>
        <dbReference type="ARBA" id="ARBA00038956"/>
    </source>
</evidence>
<sequence length="237" mass="25391">MASSSDTKSLGDRLKNKVVVLSAAAQGIGKATALACAREGAKVIATDINAEKLKELHSVPGIETRVVDVTDYEAIKKFASEVDRVDVLFNCAGLVLGGNIEECSEKQWDLTMDLNVKSMVNHLCSLILLKFPHKLWSGSIINMASVASSIKGAPNRFAYGTSKAAVIGFTKAIAADYITKGIRVNAVCPGTIYTESLQYRIDSTPDPQKALADFLARQPTGRFGKPEEVANVVVFLA</sequence>
<gene>
    <name evidence="15" type="ORF">NEMVEDRAFT_v1g98246</name>
</gene>
<dbReference type="InterPro" id="IPR051122">
    <property type="entry name" value="SDR_DHRS6-like"/>
</dbReference>
<dbReference type="AlphaFoldDB" id="A7RYX9"/>
<dbReference type="InterPro" id="IPR020904">
    <property type="entry name" value="Sc_DH/Rdtase_CS"/>
</dbReference>
<keyword evidence="16" id="KW-1185">Reference proteome</keyword>
<evidence type="ECO:0000256" key="14">
    <source>
        <dbReference type="ARBA" id="ARBA00049550"/>
    </source>
</evidence>
<proteinExistence type="inferred from homology"/>
<comment type="pathway">
    <text evidence="1">Siderophore biosynthesis.</text>
</comment>
<dbReference type="EC" id="1.1.1.104" evidence="6"/>
<evidence type="ECO:0000256" key="3">
    <source>
        <dbReference type="ARBA" id="ARBA00023002"/>
    </source>
</evidence>
<dbReference type="STRING" id="45351.A7RYX9"/>
<evidence type="ECO:0000256" key="8">
    <source>
        <dbReference type="ARBA" id="ARBA00039194"/>
    </source>
</evidence>